<evidence type="ECO:0000256" key="1">
    <source>
        <dbReference type="SAM" id="MobiDB-lite"/>
    </source>
</evidence>
<organism evidence="2 3">
    <name type="scientific">Myxococcus xanthus (strain DK1622)</name>
    <dbReference type="NCBI Taxonomy" id="246197"/>
    <lineage>
        <taxon>Bacteria</taxon>
        <taxon>Pseudomonadati</taxon>
        <taxon>Myxococcota</taxon>
        <taxon>Myxococcia</taxon>
        <taxon>Myxococcales</taxon>
        <taxon>Cystobacterineae</taxon>
        <taxon>Myxococcaceae</taxon>
        <taxon>Myxococcus</taxon>
    </lineage>
</organism>
<keyword evidence="3" id="KW-1185">Reference proteome</keyword>
<dbReference type="KEGG" id="mxa:MXAN_3655"/>
<gene>
    <name evidence="2" type="ordered locus">MXAN_3655</name>
</gene>
<feature type="compositionally biased region" description="Basic and acidic residues" evidence="1">
    <location>
        <begin position="438"/>
        <end position="458"/>
    </location>
</feature>
<dbReference type="HOGENOM" id="CLU_432659_0_0_7"/>
<evidence type="ECO:0000313" key="2">
    <source>
        <dbReference type="EMBL" id="ABF86640.1"/>
    </source>
</evidence>
<dbReference type="EnsemblBacteria" id="ABF86640">
    <property type="protein sequence ID" value="ABF86640"/>
    <property type="gene ID" value="MXAN_3655"/>
</dbReference>
<dbReference type="Proteomes" id="UP000002402">
    <property type="component" value="Chromosome"/>
</dbReference>
<feature type="region of interest" description="Disordered" evidence="1">
    <location>
        <begin position="506"/>
        <end position="526"/>
    </location>
</feature>
<proteinExistence type="predicted"/>
<dbReference type="EMBL" id="CP000113">
    <property type="protein sequence ID" value="ABF86640.1"/>
    <property type="molecule type" value="Genomic_DNA"/>
</dbReference>
<feature type="region of interest" description="Disordered" evidence="1">
    <location>
        <begin position="429"/>
        <end position="458"/>
    </location>
</feature>
<protein>
    <submittedName>
        <fullName evidence="2">Uncharacterized protein</fullName>
    </submittedName>
</protein>
<name>Q1D681_MYXXD</name>
<reference evidence="2 3" key="1">
    <citation type="journal article" date="2006" name="Proc. Natl. Acad. Sci. U.S.A.">
        <title>Evolution of sensory complexity recorded in a myxobacterial genome.</title>
        <authorList>
            <person name="Goldman B.S."/>
            <person name="Nierman W.C."/>
            <person name="Kaiser D."/>
            <person name="Slater S.C."/>
            <person name="Durkin A.S."/>
            <person name="Eisen J.A."/>
            <person name="Ronning C.M."/>
            <person name="Barbazuk W.B."/>
            <person name="Blanchard M."/>
            <person name="Field C."/>
            <person name="Halling C."/>
            <person name="Hinkle G."/>
            <person name="Iartchuk O."/>
            <person name="Kim H.S."/>
            <person name="Mackenzie C."/>
            <person name="Madupu R."/>
            <person name="Miller N."/>
            <person name="Shvartsbeyn A."/>
            <person name="Sullivan S.A."/>
            <person name="Vaudin M."/>
            <person name="Wiegand R."/>
            <person name="Kaplan H.B."/>
        </authorList>
    </citation>
    <scope>NUCLEOTIDE SEQUENCE [LARGE SCALE GENOMIC DNA]</scope>
    <source>
        <strain evidence="3">DK1622</strain>
    </source>
</reference>
<feature type="compositionally biased region" description="Basic and acidic residues" evidence="1">
    <location>
        <begin position="19"/>
        <end position="31"/>
    </location>
</feature>
<evidence type="ECO:0000313" key="3">
    <source>
        <dbReference type="Proteomes" id="UP000002402"/>
    </source>
</evidence>
<accession>Q1D681</accession>
<feature type="region of interest" description="Disordered" evidence="1">
    <location>
        <begin position="1"/>
        <end position="85"/>
    </location>
</feature>
<feature type="compositionally biased region" description="Gly residues" evidence="1">
    <location>
        <begin position="1"/>
        <end position="15"/>
    </location>
</feature>
<sequence length="632" mass="64180">MGGASDSVVGGGVGAGQRAVDEGEVHALDGARHRRHSGARAGDGQQRAARRGAGGHHEGQVARGAREVEGEHRAGEGHGGHLGGLAGIEPLQQLLRGDDRHAVTLGGRDDGGRAGGAGRWLRVDVHVGVEGAVVARGPQRVVQQRVDVQRVGLAGLVRHLRGELVDVQRSAVQVREAHGQAGASEHTRAVLHPVVGPVIVVGVQADAVQARHLGLGGPVAERDAVRAVGDGRGDSGEGGREAGELWGEEVRVQRVGRVVRAAGVDVQGVLEALGHVGVGLGGAQAAHVVVDGASDALPVVHAASGGAVREVLVPALGGGATRVSVARHHHDGLLGAGEVPEARQRRGARLVQHVGEQALLLVRLGNLDLGQVHPVRLRVEGRVAVEHVVGARARANGGAVPVLSLPGRVSLPRVDDGLRQVIHEGGGGAAAHGALADGGERRRGGGIRVERGDGARAGDDGALVREPVVLHRLRGDARARGLGVVDQDVAIGLRALRGIEPEQRLEVRRGPQGDEAAASGDPVGDERHLGRAQRLLAEHQHFVVIKGDGDAQVAGVGGGEGGDALGLQDFAKVVGEGVAGSSGHQHGARAVDARTGRRSVGLEDDVHPVVGVLVAAVGERGGGGIGEDAVAA</sequence>
<dbReference type="AlphaFoldDB" id="Q1D681"/>
<feature type="compositionally biased region" description="Basic and acidic residues" evidence="1">
    <location>
        <begin position="55"/>
        <end position="79"/>
    </location>
</feature>